<protein>
    <submittedName>
        <fullName evidence="1">Uncharacterized protein</fullName>
    </submittedName>
</protein>
<reference evidence="1" key="1">
    <citation type="journal article" date="2021" name="Proc. Natl. Acad. Sci. U.S.A.">
        <title>A Catalog of Tens of Thousands of Viruses from Human Metagenomes Reveals Hidden Associations with Chronic Diseases.</title>
        <authorList>
            <person name="Tisza M.J."/>
            <person name="Buck C.B."/>
        </authorList>
    </citation>
    <scope>NUCLEOTIDE SEQUENCE</scope>
    <source>
        <strain evidence="1">Ct3wi9</strain>
    </source>
</reference>
<name>A0A8S5MWB9_9CAUD</name>
<organism evidence="1">
    <name type="scientific">Myoviridae sp. ct3wi9</name>
    <dbReference type="NCBI Taxonomy" id="2826610"/>
    <lineage>
        <taxon>Viruses</taxon>
        <taxon>Duplodnaviria</taxon>
        <taxon>Heunggongvirae</taxon>
        <taxon>Uroviricota</taxon>
        <taxon>Caudoviricetes</taxon>
    </lineage>
</organism>
<accession>A0A8S5MWB9</accession>
<evidence type="ECO:0000313" key="1">
    <source>
        <dbReference type="EMBL" id="DAD86701.1"/>
    </source>
</evidence>
<proteinExistence type="predicted"/>
<dbReference type="EMBL" id="BK015006">
    <property type="protein sequence ID" value="DAD86701.1"/>
    <property type="molecule type" value="Genomic_DNA"/>
</dbReference>
<sequence>MKPVLKNLTYRQPGWVYSVDAHQWDFTQKNAKLGYHKDSLVHPADLSDIHLSKEGVDHEHLRDTSLFNIGGYFHWHDGDATGIFIEQGAVSQTRLKTSHINIVNFEEVNGTVKLYRLEDQNILPSDVRGDLFNSVFLHVDNINFDNKLVGVVLCGELYWLNIDGKILKYINHNTLKFDLQRWHLYEKVWKYKDLFSNDKFGLTPYLDGRIKTEEVRKPETIRRLFTLPQSFLVVVESPKPLEITKTLVPSHQLPKRYFVATHHYQPLRCSDGRYLPYIPMEDRNGVVICTEENRYYPQQGDTIIRSEQPYLNELNVSTRRGNIKQAHFINIKVKGE</sequence>